<gene>
    <name evidence="7" type="ORF">A2731_01480</name>
</gene>
<evidence type="ECO:0000313" key="7">
    <source>
        <dbReference type="EMBL" id="OGY45563.1"/>
    </source>
</evidence>
<evidence type="ECO:0000256" key="2">
    <source>
        <dbReference type="ARBA" id="ARBA00022517"/>
    </source>
</evidence>
<comment type="caution">
    <text evidence="7">The sequence shown here is derived from an EMBL/GenBank/DDBJ whole genome shotgun (WGS) entry which is preliminary data.</text>
</comment>
<dbReference type="GO" id="GO:0004518">
    <property type="term" value="F:nuclease activity"/>
    <property type="evidence" value="ECO:0007669"/>
    <property type="project" value="UniProtKB-KW"/>
</dbReference>
<evidence type="ECO:0000256" key="3">
    <source>
        <dbReference type="ARBA" id="ARBA00022722"/>
    </source>
</evidence>
<dbReference type="InterPro" id="IPR012337">
    <property type="entry name" value="RNaseH-like_sf"/>
</dbReference>
<dbReference type="InterPro" id="IPR005227">
    <property type="entry name" value="YqgF"/>
</dbReference>
<dbReference type="GO" id="GO:0005829">
    <property type="term" value="C:cytosol"/>
    <property type="evidence" value="ECO:0007669"/>
    <property type="project" value="TreeGrafter"/>
</dbReference>
<dbReference type="EMBL" id="MHIC01000016">
    <property type="protein sequence ID" value="OGY45563.1"/>
    <property type="molecule type" value="Genomic_DNA"/>
</dbReference>
<dbReference type="GO" id="GO:0016788">
    <property type="term" value="F:hydrolase activity, acting on ester bonds"/>
    <property type="evidence" value="ECO:0007669"/>
    <property type="project" value="UniProtKB-UniRule"/>
</dbReference>
<dbReference type="CDD" id="cd16964">
    <property type="entry name" value="YqgF"/>
    <property type="match status" value="1"/>
</dbReference>
<reference evidence="7 8" key="1">
    <citation type="journal article" date="2016" name="Nat. Commun.">
        <title>Thousands of microbial genomes shed light on interconnected biogeochemical processes in an aquifer system.</title>
        <authorList>
            <person name="Anantharaman K."/>
            <person name="Brown C.T."/>
            <person name="Hug L.A."/>
            <person name="Sharon I."/>
            <person name="Castelle C.J."/>
            <person name="Probst A.J."/>
            <person name="Thomas B.C."/>
            <person name="Singh A."/>
            <person name="Wilkins M.J."/>
            <person name="Karaoz U."/>
            <person name="Brodie E.L."/>
            <person name="Williams K.H."/>
            <person name="Hubbard S.S."/>
            <person name="Banfield J.F."/>
        </authorList>
    </citation>
    <scope>NUCLEOTIDE SEQUENCE [LARGE SCALE GENOMIC DNA]</scope>
</reference>
<evidence type="ECO:0000256" key="5">
    <source>
        <dbReference type="HAMAP-Rule" id="MF_00651"/>
    </source>
</evidence>
<dbReference type="SMART" id="SM00732">
    <property type="entry name" value="YqgFc"/>
    <property type="match status" value="1"/>
</dbReference>
<comment type="similarity">
    <text evidence="5">Belongs to the YqgF HJR family.</text>
</comment>
<evidence type="ECO:0000256" key="4">
    <source>
        <dbReference type="ARBA" id="ARBA00022801"/>
    </source>
</evidence>
<keyword evidence="2 5" id="KW-0690">Ribosome biogenesis</keyword>
<feature type="domain" description="YqgF/RNase H-like" evidence="6">
    <location>
        <begin position="1"/>
        <end position="112"/>
    </location>
</feature>
<evidence type="ECO:0000313" key="8">
    <source>
        <dbReference type="Proteomes" id="UP000176241"/>
    </source>
</evidence>
<dbReference type="NCBIfam" id="TIGR00250">
    <property type="entry name" value="RNAse_H_YqgF"/>
    <property type="match status" value="1"/>
</dbReference>
<dbReference type="HAMAP" id="MF_00651">
    <property type="entry name" value="Nuclease_YqgF"/>
    <property type="match status" value="1"/>
</dbReference>
<dbReference type="Gene3D" id="3.30.420.140">
    <property type="entry name" value="YqgF/RNase H-like domain"/>
    <property type="match status" value="1"/>
</dbReference>
<dbReference type="GO" id="GO:0000967">
    <property type="term" value="P:rRNA 5'-end processing"/>
    <property type="evidence" value="ECO:0007669"/>
    <property type="project" value="UniProtKB-UniRule"/>
</dbReference>
<dbReference type="STRING" id="1797533.A2731_01480"/>
<dbReference type="InterPro" id="IPR037027">
    <property type="entry name" value="YqgF/RNaseH-like_dom_sf"/>
</dbReference>
<protein>
    <recommendedName>
        <fullName evidence="5">Putative pre-16S rRNA nuclease</fullName>
        <ecNumber evidence="5">3.1.-.-</ecNumber>
    </recommendedName>
</protein>
<dbReference type="InterPro" id="IPR006641">
    <property type="entry name" value="YqgF/RNaseH-like_dom"/>
</dbReference>
<dbReference type="PANTHER" id="PTHR33317:SF4">
    <property type="entry name" value="POLYNUCLEOTIDYL TRANSFERASE, RIBONUCLEASE H-LIKE SUPERFAMILY PROTEIN"/>
    <property type="match status" value="1"/>
</dbReference>
<dbReference type="Proteomes" id="UP000176241">
    <property type="component" value="Unassembled WGS sequence"/>
</dbReference>
<organism evidence="7 8">
    <name type="scientific">Candidatus Buchananbacteria bacterium RIFCSPHIGHO2_01_FULL_39_8</name>
    <dbReference type="NCBI Taxonomy" id="1797533"/>
    <lineage>
        <taxon>Bacteria</taxon>
        <taxon>Candidatus Buchananiibacteriota</taxon>
    </lineage>
</organism>
<keyword evidence="1 5" id="KW-0963">Cytoplasm</keyword>
<comment type="subcellular location">
    <subcellularLocation>
        <location evidence="5">Cytoplasm</location>
    </subcellularLocation>
</comment>
<accession>A0A1G1XZN1</accession>
<keyword evidence="4 5" id="KW-0378">Hydrolase</keyword>
<proteinExistence type="inferred from homology"/>
<comment type="function">
    <text evidence="5">Could be a nuclease involved in processing of the 5'-end of pre-16S rRNA.</text>
</comment>
<evidence type="ECO:0000256" key="1">
    <source>
        <dbReference type="ARBA" id="ARBA00022490"/>
    </source>
</evidence>
<keyword evidence="3 5" id="KW-0540">Nuclease</keyword>
<dbReference type="AlphaFoldDB" id="A0A1G1XZN1"/>
<dbReference type="EC" id="3.1.-.-" evidence="5"/>
<dbReference type="PANTHER" id="PTHR33317">
    <property type="entry name" value="POLYNUCLEOTIDYL TRANSFERASE, RIBONUCLEASE H-LIKE SUPERFAMILY PROTEIN"/>
    <property type="match status" value="1"/>
</dbReference>
<dbReference type="SUPFAM" id="SSF53098">
    <property type="entry name" value="Ribonuclease H-like"/>
    <property type="match status" value="1"/>
</dbReference>
<sequence length="142" mass="16091">MSILGIDYGSKKIGIAKSDDKNSLALPLEILSNTSKADVLAKLKLICQQEQVERIIVGVPISLQPDKRETFWRQKDLQNDQMREVLNFVGWLKNNLDLPIEVEDERLSTKMANGLRKDLVKKGPDDAVAAMLILQTYLDKQR</sequence>
<dbReference type="Pfam" id="PF03652">
    <property type="entry name" value="RuvX"/>
    <property type="match status" value="1"/>
</dbReference>
<name>A0A1G1XZN1_9BACT</name>
<evidence type="ECO:0000259" key="6">
    <source>
        <dbReference type="SMART" id="SM00732"/>
    </source>
</evidence>